<gene>
    <name evidence="2" type="ORF">Gogos_009291</name>
</gene>
<dbReference type="EMBL" id="JABEZY010000009">
    <property type="protein sequence ID" value="MBA0746808.1"/>
    <property type="molecule type" value="Genomic_DNA"/>
</dbReference>
<name>A0A7J9CEL6_GOSGO</name>
<proteinExistence type="predicted"/>
<keyword evidence="3" id="KW-1185">Reference proteome</keyword>
<feature type="compositionally biased region" description="Acidic residues" evidence="1">
    <location>
        <begin position="91"/>
        <end position="101"/>
    </location>
</feature>
<dbReference type="AlphaFoldDB" id="A0A7J9CEL6"/>
<feature type="region of interest" description="Disordered" evidence="1">
    <location>
        <begin position="71"/>
        <end position="101"/>
    </location>
</feature>
<accession>A0A7J9CEL6</accession>
<comment type="caution">
    <text evidence="2">The sequence shown here is derived from an EMBL/GenBank/DDBJ whole genome shotgun (WGS) entry which is preliminary data.</text>
</comment>
<feature type="compositionally biased region" description="Polar residues" evidence="1">
    <location>
        <begin position="73"/>
        <end position="86"/>
    </location>
</feature>
<dbReference type="Proteomes" id="UP000593579">
    <property type="component" value="Unassembled WGS sequence"/>
</dbReference>
<evidence type="ECO:0000256" key="1">
    <source>
        <dbReference type="SAM" id="MobiDB-lite"/>
    </source>
</evidence>
<evidence type="ECO:0000313" key="2">
    <source>
        <dbReference type="EMBL" id="MBA0746808.1"/>
    </source>
</evidence>
<organism evidence="2 3">
    <name type="scientific">Gossypium gossypioides</name>
    <name type="common">Mexican cotton</name>
    <name type="synonym">Selera gossypioides</name>
    <dbReference type="NCBI Taxonomy" id="34282"/>
    <lineage>
        <taxon>Eukaryota</taxon>
        <taxon>Viridiplantae</taxon>
        <taxon>Streptophyta</taxon>
        <taxon>Embryophyta</taxon>
        <taxon>Tracheophyta</taxon>
        <taxon>Spermatophyta</taxon>
        <taxon>Magnoliopsida</taxon>
        <taxon>eudicotyledons</taxon>
        <taxon>Gunneridae</taxon>
        <taxon>Pentapetalae</taxon>
        <taxon>rosids</taxon>
        <taxon>malvids</taxon>
        <taxon>Malvales</taxon>
        <taxon>Malvaceae</taxon>
        <taxon>Malvoideae</taxon>
        <taxon>Gossypium</taxon>
    </lineage>
</organism>
<sequence length="101" mass="11515">MNLTSSKLTEVFVRGIKVPISSNTISEFFELPDFEDEEYSSLMRNIEAKELQEILEELTVSGSKWTVSKHGTHTCSKDSVMQQQVEVSKDPEEEEENSTKI</sequence>
<reference evidence="2 3" key="1">
    <citation type="journal article" date="2019" name="Genome Biol. Evol.">
        <title>Insights into the evolution of the New World diploid cottons (Gossypium, subgenus Houzingenia) based on genome sequencing.</title>
        <authorList>
            <person name="Grover C.E."/>
            <person name="Arick M.A. 2nd"/>
            <person name="Thrash A."/>
            <person name="Conover J.L."/>
            <person name="Sanders W.S."/>
            <person name="Peterson D.G."/>
            <person name="Frelichowski J.E."/>
            <person name="Scheffler J.A."/>
            <person name="Scheffler B.E."/>
            <person name="Wendel J.F."/>
        </authorList>
    </citation>
    <scope>NUCLEOTIDE SEQUENCE [LARGE SCALE GENOMIC DNA]</scope>
    <source>
        <strain evidence="2">5</strain>
        <tissue evidence="2">Leaf</tissue>
    </source>
</reference>
<feature type="non-terminal residue" evidence="2">
    <location>
        <position position="101"/>
    </location>
</feature>
<protein>
    <submittedName>
        <fullName evidence="2">Uncharacterized protein</fullName>
    </submittedName>
</protein>
<evidence type="ECO:0000313" key="3">
    <source>
        <dbReference type="Proteomes" id="UP000593579"/>
    </source>
</evidence>